<evidence type="ECO:0000256" key="1">
    <source>
        <dbReference type="ARBA" id="ARBA00004141"/>
    </source>
</evidence>
<dbReference type="AlphaFoldDB" id="A0A4S4DML5"/>
<dbReference type="Pfam" id="PF00153">
    <property type="entry name" value="Mito_carr"/>
    <property type="match status" value="2"/>
</dbReference>
<evidence type="ECO:0000313" key="6">
    <source>
        <dbReference type="EMBL" id="THG03366.1"/>
    </source>
</evidence>
<name>A0A4S4DML5_CAMSN</name>
<dbReference type="SUPFAM" id="SSF103506">
    <property type="entry name" value="Mitochondrial carrier"/>
    <property type="match status" value="1"/>
</dbReference>
<dbReference type="PROSITE" id="PS50920">
    <property type="entry name" value="SOLCAR"/>
    <property type="match status" value="1"/>
</dbReference>
<keyword evidence="7" id="KW-1185">Reference proteome</keyword>
<dbReference type="PANTHER" id="PTHR46080:SF3">
    <property type="entry name" value="MITOCHONDRIAL SUBSTRATE CARRIER FAMILY PROTEIN"/>
    <property type="match status" value="1"/>
</dbReference>
<keyword evidence="5" id="KW-0813">Transport</keyword>
<dbReference type="Gene3D" id="1.50.40.10">
    <property type="entry name" value="Mitochondrial carrier domain"/>
    <property type="match status" value="1"/>
</dbReference>
<evidence type="ECO:0000313" key="7">
    <source>
        <dbReference type="Proteomes" id="UP000306102"/>
    </source>
</evidence>
<comment type="caution">
    <text evidence="6">The sequence shown here is derived from an EMBL/GenBank/DDBJ whole genome shotgun (WGS) entry which is preliminary data.</text>
</comment>
<dbReference type="InterPro" id="IPR023395">
    <property type="entry name" value="MCP_dom_sf"/>
</dbReference>
<dbReference type="EMBL" id="SDRB02010982">
    <property type="protein sequence ID" value="THG03366.1"/>
    <property type="molecule type" value="Genomic_DNA"/>
</dbReference>
<dbReference type="GO" id="GO:0016020">
    <property type="term" value="C:membrane"/>
    <property type="evidence" value="ECO:0007669"/>
    <property type="project" value="UniProtKB-SubCell"/>
</dbReference>
<organism evidence="6 7">
    <name type="scientific">Camellia sinensis var. sinensis</name>
    <name type="common">China tea</name>
    <dbReference type="NCBI Taxonomy" id="542762"/>
    <lineage>
        <taxon>Eukaryota</taxon>
        <taxon>Viridiplantae</taxon>
        <taxon>Streptophyta</taxon>
        <taxon>Embryophyta</taxon>
        <taxon>Tracheophyta</taxon>
        <taxon>Spermatophyta</taxon>
        <taxon>Magnoliopsida</taxon>
        <taxon>eudicotyledons</taxon>
        <taxon>Gunneridae</taxon>
        <taxon>Pentapetalae</taxon>
        <taxon>asterids</taxon>
        <taxon>Ericales</taxon>
        <taxon>Theaceae</taxon>
        <taxon>Camellia</taxon>
    </lineage>
</organism>
<proteinExistence type="inferred from homology"/>
<comment type="similarity">
    <text evidence="5">Belongs to the mitochondrial carrier (TC 2.A.29) family.</text>
</comment>
<evidence type="ECO:0000256" key="3">
    <source>
        <dbReference type="ARBA" id="ARBA00023136"/>
    </source>
</evidence>
<evidence type="ECO:0000256" key="2">
    <source>
        <dbReference type="ARBA" id="ARBA00022692"/>
    </source>
</evidence>
<keyword evidence="3 4" id="KW-0472">Membrane</keyword>
<accession>A0A4S4DML5</accession>
<sequence>MGSLGLGGCPSSAQDKLRPAQARILLPAALTVVTGAIPTRIIFLTALETTRAATFRLVEPFKLSEPTQAAIANGVAGMAAAVCSQAVFVPIDVVSQKLMVQGYSGHATYNGGLDVASKVLKVDGIRGLYRGFGLSVMTYSPSSAAILEWSRFLGHGSTEHEESAPSPWTIVSVQAAGGIFAGATASCITTPLDTIKTRLQNDEIAKTFVDLIIVNYWIGKFKLMSYPLFSESMAGETLVSLTSCWLFQNSREKHLITVFISLRHHPPQQLLIAKSGELTQVQIHVFLLRKEPVHPENTFRPEHMVPIKQDKLKEFNSNSSIQEQSRMNNVKCVVKERQS</sequence>
<dbReference type="Proteomes" id="UP000306102">
    <property type="component" value="Unassembled WGS sequence"/>
</dbReference>
<comment type="subcellular location">
    <subcellularLocation>
        <location evidence="1">Membrane</location>
        <topology evidence="1">Multi-pass membrane protein</topology>
    </subcellularLocation>
</comment>
<keyword evidence="2 4" id="KW-0812">Transmembrane</keyword>
<evidence type="ECO:0000256" key="4">
    <source>
        <dbReference type="PROSITE-ProRule" id="PRU00282"/>
    </source>
</evidence>
<dbReference type="InterPro" id="IPR018108">
    <property type="entry name" value="MCP_transmembrane"/>
</dbReference>
<reference evidence="6 7" key="1">
    <citation type="journal article" date="2018" name="Proc. Natl. Acad. Sci. U.S.A.">
        <title>Draft genome sequence of Camellia sinensis var. sinensis provides insights into the evolution of the tea genome and tea quality.</title>
        <authorList>
            <person name="Wei C."/>
            <person name="Yang H."/>
            <person name="Wang S."/>
            <person name="Zhao J."/>
            <person name="Liu C."/>
            <person name="Gao L."/>
            <person name="Xia E."/>
            <person name="Lu Y."/>
            <person name="Tai Y."/>
            <person name="She G."/>
            <person name="Sun J."/>
            <person name="Cao H."/>
            <person name="Tong W."/>
            <person name="Gao Q."/>
            <person name="Li Y."/>
            <person name="Deng W."/>
            <person name="Jiang X."/>
            <person name="Wang W."/>
            <person name="Chen Q."/>
            <person name="Zhang S."/>
            <person name="Li H."/>
            <person name="Wu J."/>
            <person name="Wang P."/>
            <person name="Li P."/>
            <person name="Shi C."/>
            <person name="Zheng F."/>
            <person name="Jian J."/>
            <person name="Huang B."/>
            <person name="Shan D."/>
            <person name="Shi M."/>
            <person name="Fang C."/>
            <person name="Yue Y."/>
            <person name="Li F."/>
            <person name="Li D."/>
            <person name="Wei S."/>
            <person name="Han B."/>
            <person name="Jiang C."/>
            <person name="Yin Y."/>
            <person name="Xia T."/>
            <person name="Zhang Z."/>
            <person name="Bennetzen J.L."/>
            <person name="Zhao S."/>
            <person name="Wan X."/>
        </authorList>
    </citation>
    <scope>NUCLEOTIDE SEQUENCE [LARGE SCALE GENOMIC DNA]</scope>
    <source>
        <strain evidence="7">cv. Shuchazao</strain>
        <tissue evidence="6">Leaf</tissue>
    </source>
</reference>
<dbReference type="PANTHER" id="PTHR46080">
    <property type="entry name" value="MITOCHONDRIAL SUBSTRATE CARRIER FAMILY PROTEIN J"/>
    <property type="match status" value="1"/>
</dbReference>
<evidence type="ECO:0000256" key="5">
    <source>
        <dbReference type="RuleBase" id="RU000488"/>
    </source>
</evidence>
<feature type="repeat" description="Solcar" evidence="4">
    <location>
        <begin position="68"/>
        <end position="156"/>
    </location>
</feature>
<protein>
    <submittedName>
        <fullName evidence="6">Uncharacterized protein</fullName>
    </submittedName>
</protein>
<gene>
    <name evidence="6" type="ORF">TEA_010351</name>
</gene>